<accession>A0A6J1SUA2</accession>
<dbReference type="InterPro" id="IPR040079">
    <property type="entry name" value="Glutathione_S-Trfase"/>
</dbReference>
<dbReference type="FunFam" id="1.20.1050.10:FF:000030">
    <property type="entry name" value="Glutathione S-transferase S1"/>
    <property type="match status" value="1"/>
</dbReference>
<dbReference type="InterPro" id="IPR050213">
    <property type="entry name" value="GST_superfamily"/>
</dbReference>
<proteinExistence type="inferred from homology"/>
<keyword evidence="7" id="KW-1185">Reference proteome</keyword>
<dbReference type="Proteomes" id="UP000504606">
    <property type="component" value="Unplaced"/>
</dbReference>
<evidence type="ECO:0000259" key="5">
    <source>
        <dbReference type="PROSITE" id="PS50404"/>
    </source>
</evidence>
<evidence type="ECO:0000259" key="6">
    <source>
        <dbReference type="PROSITE" id="PS50405"/>
    </source>
</evidence>
<comment type="similarity">
    <text evidence="3">Belongs to the GST superfamily. Sigma family.</text>
</comment>
<dbReference type="CDD" id="cd03192">
    <property type="entry name" value="GST_C_Sigma_like"/>
    <property type="match status" value="1"/>
</dbReference>
<dbReference type="PROSITE" id="PS50404">
    <property type="entry name" value="GST_NTER"/>
    <property type="match status" value="1"/>
</dbReference>
<dbReference type="SFLD" id="SFLDG00363">
    <property type="entry name" value="AMPS_(cytGST):_Alpha-__Mu-__Pi"/>
    <property type="match status" value="1"/>
</dbReference>
<dbReference type="GeneID" id="113208988"/>
<dbReference type="PROSITE" id="PS50405">
    <property type="entry name" value="GST_CTER"/>
    <property type="match status" value="1"/>
</dbReference>
<dbReference type="Gene3D" id="3.40.30.10">
    <property type="entry name" value="Glutaredoxin"/>
    <property type="match status" value="1"/>
</dbReference>
<dbReference type="PANTHER" id="PTHR11571">
    <property type="entry name" value="GLUTATHIONE S-TRANSFERASE"/>
    <property type="match status" value="1"/>
</dbReference>
<comment type="catalytic activity">
    <reaction evidence="4">
        <text>RX + glutathione = an S-substituted glutathione + a halide anion + H(+)</text>
        <dbReference type="Rhea" id="RHEA:16437"/>
        <dbReference type="ChEBI" id="CHEBI:15378"/>
        <dbReference type="ChEBI" id="CHEBI:16042"/>
        <dbReference type="ChEBI" id="CHEBI:17792"/>
        <dbReference type="ChEBI" id="CHEBI:57925"/>
        <dbReference type="ChEBI" id="CHEBI:90779"/>
        <dbReference type="EC" id="2.5.1.18"/>
    </reaction>
</comment>
<name>A0A6J1SUA2_FRAOC</name>
<dbReference type="SFLD" id="SFLDS00019">
    <property type="entry name" value="Glutathione_Transferase_(cytos"/>
    <property type="match status" value="1"/>
</dbReference>
<dbReference type="Pfam" id="PF14497">
    <property type="entry name" value="GST_C_3"/>
    <property type="match status" value="1"/>
</dbReference>
<dbReference type="KEGG" id="foc:113208988"/>
<protein>
    <recommendedName>
        <fullName evidence="1">glutathione transferase</fullName>
        <ecNumber evidence="1">2.5.1.18</ecNumber>
    </recommendedName>
</protein>
<dbReference type="GO" id="GO:0006749">
    <property type="term" value="P:glutathione metabolic process"/>
    <property type="evidence" value="ECO:0007669"/>
    <property type="project" value="TreeGrafter"/>
</dbReference>
<feature type="domain" description="GST N-terminal" evidence="5">
    <location>
        <begin position="2"/>
        <end position="79"/>
    </location>
</feature>
<dbReference type="Pfam" id="PF02798">
    <property type="entry name" value="GST_N"/>
    <property type="match status" value="1"/>
</dbReference>
<gene>
    <name evidence="8" type="primary">LOC113208988</name>
</gene>
<dbReference type="InterPro" id="IPR036282">
    <property type="entry name" value="Glutathione-S-Trfase_C_sf"/>
</dbReference>
<evidence type="ECO:0000256" key="1">
    <source>
        <dbReference type="ARBA" id="ARBA00012452"/>
    </source>
</evidence>
<evidence type="ECO:0000313" key="7">
    <source>
        <dbReference type="Proteomes" id="UP000504606"/>
    </source>
</evidence>
<reference evidence="8" key="1">
    <citation type="submission" date="2025-08" db="UniProtKB">
        <authorList>
            <consortium name="RefSeq"/>
        </authorList>
    </citation>
    <scope>IDENTIFICATION</scope>
    <source>
        <tissue evidence="8">Whole organism</tissue>
    </source>
</reference>
<dbReference type="PANTHER" id="PTHR11571:SF224">
    <property type="entry name" value="HEMATOPOIETIC PROSTAGLANDIN D SYNTHASE"/>
    <property type="match status" value="1"/>
</dbReference>
<dbReference type="InterPro" id="IPR004046">
    <property type="entry name" value="GST_C"/>
</dbReference>
<dbReference type="EC" id="2.5.1.18" evidence="1"/>
<dbReference type="CDD" id="cd03039">
    <property type="entry name" value="GST_N_Sigma_like"/>
    <property type="match status" value="1"/>
</dbReference>
<dbReference type="SFLD" id="SFLDG01205">
    <property type="entry name" value="AMPS.1"/>
    <property type="match status" value="1"/>
</dbReference>
<sequence length="205" mass="23286">MPSYKLTYFPIRGRAEHLRVMFAYAKVQYEDNRISQDEWKTIKPTTPFGQLPVLEIDGVPVEQSISLARYLAKQFNIDGKDDMERLQADVFVSHIEDSRAGFVGVLKEQDPEKKAKLLETQKTEVLPAFFEKLDKRVAKNGGFSAGKSLLWSDIMLATYLEALVIKDIIGADFDAKYPNLAKVKDAVFNNPSVKAYIDKRPHTDI</sequence>
<dbReference type="Gene3D" id="1.20.1050.10">
    <property type="match status" value="1"/>
</dbReference>
<dbReference type="InterPro" id="IPR004045">
    <property type="entry name" value="Glutathione_S-Trfase_N"/>
</dbReference>
<dbReference type="InterPro" id="IPR036249">
    <property type="entry name" value="Thioredoxin-like_sf"/>
</dbReference>
<evidence type="ECO:0000256" key="3">
    <source>
        <dbReference type="ARBA" id="ARBA00038317"/>
    </source>
</evidence>
<keyword evidence="2" id="KW-0808">Transferase</keyword>
<dbReference type="SUPFAM" id="SSF47616">
    <property type="entry name" value="GST C-terminal domain-like"/>
    <property type="match status" value="1"/>
</dbReference>
<evidence type="ECO:0000256" key="4">
    <source>
        <dbReference type="ARBA" id="ARBA00047960"/>
    </source>
</evidence>
<dbReference type="GO" id="GO:0004602">
    <property type="term" value="F:glutathione peroxidase activity"/>
    <property type="evidence" value="ECO:0007669"/>
    <property type="project" value="UniProtKB-ARBA"/>
</dbReference>
<dbReference type="OrthoDB" id="414243at2759"/>
<dbReference type="InterPro" id="IPR010987">
    <property type="entry name" value="Glutathione-S-Trfase_C-like"/>
</dbReference>
<dbReference type="RefSeq" id="XP_026282076.1">
    <property type="nucleotide sequence ID" value="XM_026426291.2"/>
</dbReference>
<dbReference type="SUPFAM" id="SSF52833">
    <property type="entry name" value="Thioredoxin-like"/>
    <property type="match status" value="1"/>
</dbReference>
<evidence type="ECO:0000313" key="8">
    <source>
        <dbReference type="RefSeq" id="XP_026282076.1"/>
    </source>
</evidence>
<dbReference type="GO" id="GO:0004364">
    <property type="term" value="F:glutathione transferase activity"/>
    <property type="evidence" value="ECO:0007669"/>
    <property type="project" value="UniProtKB-EC"/>
</dbReference>
<evidence type="ECO:0000256" key="2">
    <source>
        <dbReference type="ARBA" id="ARBA00022679"/>
    </source>
</evidence>
<dbReference type="AlphaFoldDB" id="A0A6J1SUA2"/>
<feature type="domain" description="GST C-terminal" evidence="6">
    <location>
        <begin position="81"/>
        <end position="205"/>
    </location>
</feature>
<dbReference type="FunFam" id="3.40.30.10:FF:000035">
    <property type="entry name" value="hematopoietic prostaglandin D synthase"/>
    <property type="match status" value="1"/>
</dbReference>
<organism evidence="7 8">
    <name type="scientific">Frankliniella occidentalis</name>
    <name type="common">Western flower thrips</name>
    <name type="synonym">Euthrips occidentalis</name>
    <dbReference type="NCBI Taxonomy" id="133901"/>
    <lineage>
        <taxon>Eukaryota</taxon>
        <taxon>Metazoa</taxon>
        <taxon>Ecdysozoa</taxon>
        <taxon>Arthropoda</taxon>
        <taxon>Hexapoda</taxon>
        <taxon>Insecta</taxon>
        <taxon>Pterygota</taxon>
        <taxon>Neoptera</taxon>
        <taxon>Paraneoptera</taxon>
        <taxon>Thysanoptera</taxon>
        <taxon>Terebrantia</taxon>
        <taxon>Thripoidea</taxon>
        <taxon>Thripidae</taxon>
        <taxon>Frankliniella</taxon>
    </lineage>
</organism>